<evidence type="ECO:0000313" key="4">
    <source>
        <dbReference type="Proteomes" id="UP001176961"/>
    </source>
</evidence>
<accession>A0AA36HAB7</accession>
<reference evidence="3" key="1">
    <citation type="submission" date="2023-07" db="EMBL/GenBank/DDBJ databases">
        <authorList>
            <consortium name="CYATHOMIX"/>
        </authorList>
    </citation>
    <scope>NUCLEOTIDE SEQUENCE</scope>
    <source>
        <strain evidence="3">N/A</strain>
    </source>
</reference>
<dbReference type="InterPro" id="IPR036444">
    <property type="entry name" value="PLipase_A2_dom_sf"/>
</dbReference>
<evidence type="ECO:0008006" key="5">
    <source>
        <dbReference type="Google" id="ProtNLM"/>
    </source>
</evidence>
<feature type="region of interest" description="Disordered" evidence="1">
    <location>
        <begin position="265"/>
        <end position="289"/>
    </location>
</feature>
<gene>
    <name evidence="3" type="ORF">CYNAS_LOCUS18900</name>
</gene>
<keyword evidence="2" id="KW-0812">Transmembrane</keyword>
<feature type="compositionally biased region" description="Basic residues" evidence="1">
    <location>
        <begin position="274"/>
        <end position="283"/>
    </location>
</feature>
<keyword evidence="4" id="KW-1185">Reference proteome</keyword>
<name>A0AA36HAB7_CYLNA</name>
<keyword evidence="2" id="KW-1133">Transmembrane helix</keyword>
<dbReference type="GO" id="GO:0004623">
    <property type="term" value="F:phospholipase A2 activity"/>
    <property type="evidence" value="ECO:0007669"/>
    <property type="project" value="InterPro"/>
</dbReference>
<dbReference type="AlphaFoldDB" id="A0AA36HAB7"/>
<protein>
    <recommendedName>
        <fullName evidence="5">Phospholipase A(2)</fullName>
    </recommendedName>
</protein>
<proteinExistence type="predicted"/>
<dbReference type="SUPFAM" id="SSF48619">
    <property type="entry name" value="Phospholipase A2, PLA2"/>
    <property type="match status" value="1"/>
</dbReference>
<evidence type="ECO:0000313" key="3">
    <source>
        <dbReference type="EMBL" id="CAJ0606917.1"/>
    </source>
</evidence>
<feature type="transmembrane region" description="Helical" evidence="2">
    <location>
        <begin position="210"/>
        <end position="239"/>
    </location>
</feature>
<dbReference type="EMBL" id="CATQJL010000316">
    <property type="protein sequence ID" value="CAJ0606917.1"/>
    <property type="molecule type" value="Genomic_DNA"/>
</dbReference>
<dbReference type="GO" id="GO:0050482">
    <property type="term" value="P:arachidonate secretion"/>
    <property type="evidence" value="ECO:0007669"/>
    <property type="project" value="InterPro"/>
</dbReference>
<organism evidence="3 4">
    <name type="scientific">Cylicocyclus nassatus</name>
    <name type="common">Nematode worm</name>
    <dbReference type="NCBI Taxonomy" id="53992"/>
    <lineage>
        <taxon>Eukaryota</taxon>
        <taxon>Metazoa</taxon>
        <taxon>Ecdysozoa</taxon>
        <taxon>Nematoda</taxon>
        <taxon>Chromadorea</taxon>
        <taxon>Rhabditida</taxon>
        <taxon>Rhabditina</taxon>
        <taxon>Rhabditomorpha</taxon>
        <taxon>Strongyloidea</taxon>
        <taxon>Strongylidae</taxon>
        <taxon>Cylicocyclus</taxon>
    </lineage>
</organism>
<dbReference type="Proteomes" id="UP001176961">
    <property type="component" value="Unassembled WGS sequence"/>
</dbReference>
<dbReference type="GO" id="GO:0006644">
    <property type="term" value="P:phospholipid metabolic process"/>
    <property type="evidence" value="ECO:0007669"/>
    <property type="project" value="InterPro"/>
</dbReference>
<comment type="caution">
    <text evidence="3">The sequence shown here is derived from an EMBL/GenBank/DDBJ whole genome shotgun (WGS) entry which is preliminary data.</text>
</comment>
<dbReference type="InterPro" id="IPR053322">
    <property type="entry name" value="PLA2-like"/>
</dbReference>
<sequence length="289" mass="32834">MLPLSTNYAISKEDWFCGNDNFMTDLSYRSMRGSCHIYAADVNHCCAYHDECYSLQLGKSKCDDDFCRCLQSISDSFPAICEFFIMGKCDLVKTFADSNYRNSRKSKPKTISRLVPDDDELRDGIHDLYDACPWIGKIIKSCVLLYNFCIDGNSDKELCSANLRRCTKEASDFHSDDKCSAAVERLFPGAGNLIYNFGSSRQAVVALKPYIYRTLIIVGLLIISLCFMSTIVACVMFCTKDPDIDGALKGVKRVPEWLAFEKEFSSRKTDRKEQNKKKIKQSKLTRNLN</sequence>
<evidence type="ECO:0000256" key="2">
    <source>
        <dbReference type="SAM" id="Phobius"/>
    </source>
</evidence>
<dbReference type="PANTHER" id="PTHR34228">
    <property type="entry name" value="PROTEIN CBG09474-RELATED"/>
    <property type="match status" value="1"/>
</dbReference>
<evidence type="ECO:0000256" key="1">
    <source>
        <dbReference type="SAM" id="MobiDB-lite"/>
    </source>
</evidence>
<keyword evidence="2" id="KW-0472">Membrane</keyword>